<dbReference type="InterPro" id="IPR052349">
    <property type="entry name" value="Metallo-hydrolase_Enzymes"/>
</dbReference>
<dbReference type="AlphaFoldDB" id="A0A939DTL8"/>
<dbReference type="InterPro" id="IPR032466">
    <property type="entry name" value="Metal_Hydrolase"/>
</dbReference>
<accession>A0A939DTL8</accession>
<dbReference type="EMBL" id="JAEMWU010000001">
    <property type="protein sequence ID" value="MBN8204706.1"/>
    <property type="molecule type" value="Genomic_DNA"/>
</dbReference>
<dbReference type="CDD" id="cd01293">
    <property type="entry name" value="Bact_CD"/>
    <property type="match status" value="1"/>
</dbReference>
<evidence type="ECO:0000313" key="2">
    <source>
        <dbReference type="EMBL" id="MBN8204706.1"/>
    </source>
</evidence>
<dbReference type="GO" id="GO:0016814">
    <property type="term" value="F:hydrolase activity, acting on carbon-nitrogen (but not peptide) bonds, in cyclic amidines"/>
    <property type="evidence" value="ECO:0007669"/>
    <property type="project" value="TreeGrafter"/>
</dbReference>
<dbReference type="RefSeq" id="WP_206822572.1">
    <property type="nucleotide sequence ID" value="NZ_JAEMWU010000001.1"/>
</dbReference>
<dbReference type="SUPFAM" id="SSF51338">
    <property type="entry name" value="Composite domain of metallo-dependent hydrolases"/>
    <property type="match status" value="1"/>
</dbReference>
<evidence type="ECO:0000313" key="3">
    <source>
        <dbReference type="Proteomes" id="UP000664385"/>
    </source>
</evidence>
<dbReference type="InterPro" id="IPR013108">
    <property type="entry name" value="Amidohydro_3"/>
</dbReference>
<dbReference type="Gene3D" id="3.20.20.140">
    <property type="entry name" value="Metal-dependent hydrolases"/>
    <property type="match status" value="1"/>
</dbReference>
<organism evidence="2 3">
    <name type="scientific">Microbacterium esteraromaticum</name>
    <dbReference type="NCBI Taxonomy" id="57043"/>
    <lineage>
        <taxon>Bacteria</taxon>
        <taxon>Bacillati</taxon>
        <taxon>Actinomycetota</taxon>
        <taxon>Actinomycetes</taxon>
        <taxon>Micrococcales</taxon>
        <taxon>Microbacteriaceae</taxon>
        <taxon>Microbacterium</taxon>
    </lineage>
</organism>
<comment type="caution">
    <text evidence="2">The sequence shown here is derived from an EMBL/GenBank/DDBJ whole genome shotgun (WGS) entry which is preliminary data.</text>
</comment>
<name>A0A939DTL8_9MICO</name>
<dbReference type="PANTHER" id="PTHR32027:SF9">
    <property type="entry name" value="BLL3847 PROTEIN"/>
    <property type="match status" value="1"/>
</dbReference>
<dbReference type="Gene3D" id="2.30.40.10">
    <property type="entry name" value="Urease, subunit C, domain 1"/>
    <property type="match status" value="1"/>
</dbReference>
<feature type="domain" description="Amidohydrolase 3" evidence="1">
    <location>
        <begin position="105"/>
        <end position="375"/>
    </location>
</feature>
<evidence type="ECO:0000259" key="1">
    <source>
        <dbReference type="Pfam" id="PF07969"/>
    </source>
</evidence>
<protein>
    <submittedName>
        <fullName evidence="2">Amidohydrolase family protein</fullName>
    </submittedName>
</protein>
<proteinExistence type="predicted"/>
<gene>
    <name evidence="2" type="ORF">JF543_01895</name>
</gene>
<dbReference type="PANTHER" id="PTHR32027">
    <property type="entry name" value="CYTOSINE DEAMINASE"/>
    <property type="match status" value="1"/>
</dbReference>
<reference evidence="2" key="1">
    <citation type="submission" date="2020-12" db="EMBL/GenBank/DDBJ databases">
        <title>PHA producing bacteria isolated from mangrove.</title>
        <authorList>
            <person name="Zheng W."/>
            <person name="Yu S."/>
            <person name="Huang Y."/>
        </authorList>
    </citation>
    <scope>NUCLEOTIDE SEQUENCE</scope>
    <source>
        <strain evidence="2">GN8-5</strain>
    </source>
</reference>
<dbReference type="InterPro" id="IPR011059">
    <property type="entry name" value="Metal-dep_hydrolase_composite"/>
</dbReference>
<sequence>MHSSLLAVSAVRNIRPWGGDRSDILIENGLITAVVPAEDRAPAHGEIDGRGMLALPGLVNAHAHVDKSWWGRPWQSYGGEPGTDGRIRHERARRDELGIPSVETTAQVLEQFARHGTTAMRTHVDVDTGIGLRGIDAVREAVAAYQGALACEIVAFPQDGVLRRPGVLELLADAARAGVEHIGGLDPAGIDRDPVGQIDAIFALADEHGCGLDIHLHDGGSLGAFQFDLILDRTQRLGLQGRVNIAHGFAIVEVDAVRRRDLLHTMAELDVTMTTVAPVRMPQLSVHEFDDAGVRYGLGTDGIRDLWSPYGTGDVMGIAWQHARGGGIVRDEDLRRVVELATSAAAPFAGVERADLTPGSRADVVLVDAENPMDALVRVVPREIVIGAGRVLHG</sequence>
<dbReference type="Pfam" id="PF07969">
    <property type="entry name" value="Amidohydro_3"/>
    <property type="match status" value="1"/>
</dbReference>
<dbReference type="Proteomes" id="UP000664385">
    <property type="component" value="Unassembled WGS sequence"/>
</dbReference>
<dbReference type="SUPFAM" id="SSF51556">
    <property type="entry name" value="Metallo-dependent hydrolases"/>
    <property type="match status" value="1"/>
</dbReference>